<keyword evidence="1" id="KW-0343">GTPase activation</keyword>
<dbReference type="Proteomes" id="UP000093000">
    <property type="component" value="Unassembled WGS sequence"/>
</dbReference>
<accession>A0A1C7NK78</accession>
<gene>
    <name evidence="6" type="primary">rga2_1</name>
    <name evidence="6" type="ORF">A0J61_02407</name>
</gene>
<feature type="compositionally biased region" description="Polar residues" evidence="3">
    <location>
        <begin position="1"/>
        <end position="13"/>
    </location>
</feature>
<dbReference type="CDD" id="cd06093">
    <property type="entry name" value="PX_domain"/>
    <property type="match status" value="2"/>
</dbReference>
<evidence type="ECO:0000256" key="1">
    <source>
        <dbReference type="ARBA" id="ARBA00022468"/>
    </source>
</evidence>
<dbReference type="InterPro" id="IPR008936">
    <property type="entry name" value="Rho_GTPase_activation_prot"/>
</dbReference>
<dbReference type="InterPro" id="IPR050729">
    <property type="entry name" value="Rho-GAP"/>
</dbReference>
<dbReference type="Gene3D" id="2.30.29.30">
    <property type="entry name" value="Pleckstrin-homology domain (PH domain)/Phosphotyrosine-binding domain (PTB)"/>
    <property type="match status" value="2"/>
</dbReference>
<organism evidence="6 7">
    <name type="scientific">Choanephora cucurbitarum</name>
    <dbReference type="NCBI Taxonomy" id="101091"/>
    <lineage>
        <taxon>Eukaryota</taxon>
        <taxon>Fungi</taxon>
        <taxon>Fungi incertae sedis</taxon>
        <taxon>Mucoromycota</taxon>
        <taxon>Mucoromycotina</taxon>
        <taxon>Mucoromycetes</taxon>
        <taxon>Mucorales</taxon>
        <taxon>Mucorineae</taxon>
        <taxon>Choanephoraceae</taxon>
        <taxon>Choanephoroideae</taxon>
        <taxon>Choanephora</taxon>
    </lineage>
</organism>
<dbReference type="SMART" id="SM00233">
    <property type="entry name" value="PH"/>
    <property type="match status" value="2"/>
</dbReference>
<dbReference type="GO" id="GO:0005737">
    <property type="term" value="C:cytoplasm"/>
    <property type="evidence" value="ECO:0007669"/>
    <property type="project" value="TreeGrafter"/>
</dbReference>
<comment type="caution">
    <text evidence="6">The sequence shown here is derived from an EMBL/GenBank/DDBJ whole genome shotgun (WGS) entry which is preliminary data.</text>
</comment>
<dbReference type="InterPro" id="IPR011993">
    <property type="entry name" value="PH-like_dom_sf"/>
</dbReference>
<feature type="domain" description="PH" evidence="4">
    <location>
        <begin position="747"/>
        <end position="845"/>
    </location>
</feature>
<dbReference type="AlphaFoldDB" id="A0A1C7NK78"/>
<dbReference type="PROSITE" id="PS50003">
    <property type="entry name" value="PH_DOMAIN"/>
    <property type="match status" value="2"/>
</dbReference>
<keyword evidence="7" id="KW-1185">Reference proteome</keyword>
<sequence length="1170" mass="134397">MPSNKKIPNNSETNDTHDACFSDDSRSDKELWNVIERQQVIIQQLQIALNEMTMERDQLMDQLKKNSTLSIPTPPPRSPYRNNLQHDSPSSHTSKTTSPSESEEEEGQSLSSITVKAKLFQQTSFTLSIIDKRSNVELWSVEKLYSEFLDLDATLKAHSSNNALLFYDKSFLFFNNKSVDNNKRKLAIEEYFEQIFQSNIQDDALFLFLLRKPHLHQSYLTKRTKFGWTRYFFVLTSSQLLCFDRHDGQLFVKIISLVSETQIGKQSSSTNVEESFRHAFVILNKGSNSILCAKSDRERDRWVKALLKAIKAQKQSKSIPIQKKSSEDSLSLQNSSHLSTATKMVQQHQQYHRQQNRRSFWSRKATQTEGPHDATHQIHQGDTLFPVFGVPLHAAIYTNTLDLPPIVHRCIEYLEARNVIYEEGIYRMSGSSLQISRLRQKFGDEGDVDLLQQDLDLHVVAGLLKCWFRELPDNILTNGLLADFVSILEYQDRPSRLKLLEKSIHQLPKANYHVLRALIAHLNHIAQNSDQNKMSLRNLSIVFAPTLSIPSGVFALLMAEHDSVFGKSAREPNHPSLVCPKPSTSADKIKLKYLKNVHIEQDEDEEDPYLQYQQRDPFTLASMDLHRTKTTSPSESEEEEGQSLSSITVKAKLFQQTSFTLSIIDKRSNVELWSVEKLYSEFLDLDATLKAHSSNNALLFYDKSFLFFNNKSVDNNKRKLAIEEYFEQIFQSNIQDDALFLFLLRKPHLHQSYLTKRTKFGWTRYFFVLTSSQLLCFDRHDGQLFVKIISLVSETQIGKQSSSTNVEESFRHAFVILNKGSNSILCAKSDRERDRWVKALLKAIKAQKQSKSIPIQKKSSEDSLSLQNSSHLSTATKMVQQHQQYHRQQNRRSFWSRKATQTEGPHDATHQIHQGDTLFPVFGVPLHAAIYTNTLDLPPIVHRCIEYLEARNVIYEEGIYRMSGSSLQISRLRQKFGDEGDVDLLQQDLDLHVVAGLLKCWFRELPDNILTNGLLADFVSILEYQDRPSRLKLLEKSIHQLPKANYHVLRALIAHLNHIAQNSDQNKMSLRNLSIVFAPTLSIPSGVFALLMAEHDSVFGKSAREPNHPSLVCPKPSTSADKIKLKYLKNVHIEQDEDEEDPYLQYQQRDPFTLASMDLHRTKVLVSEHA</sequence>
<dbReference type="GO" id="GO:0035091">
    <property type="term" value="F:phosphatidylinositol binding"/>
    <property type="evidence" value="ECO:0007669"/>
    <property type="project" value="InterPro"/>
</dbReference>
<dbReference type="InterPro" id="IPR036871">
    <property type="entry name" value="PX_dom_sf"/>
</dbReference>
<feature type="compositionally biased region" description="Basic and acidic residues" evidence="3">
    <location>
        <begin position="14"/>
        <end position="25"/>
    </location>
</feature>
<dbReference type="SUPFAM" id="SSF48350">
    <property type="entry name" value="GTPase activation domain, GAP"/>
    <property type="match status" value="2"/>
</dbReference>
<feature type="compositionally biased region" description="Low complexity" evidence="3">
    <location>
        <begin position="88"/>
        <end position="100"/>
    </location>
</feature>
<feature type="domain" description="Rho-GAP" evidence="5">
    <location>
        <begin position="924"/>
        <end position="1124"/>
    </location>
</feature>
<evidence type="ECO:0000259" key="5">
    <source>
        <dbReference type="PROSITE" id="PS50238"/>
    </source>
</evidence>
<dbReference type="EMBL" id="LUGH01000090">
    <property type="protein sequence ID" value="OBZ89543.1"/>
    <property type="molecule type" value="Genomic_DNA"/>
</dbReference>
<dbReference type="Gene3D" id="3.30.1520.10">
    <property type="entry name" value="Phox-like domain"/>
    <property type="match status" value="2"/>
</dbReference>
<dbReference type="SMART" id="SM00324">
    <property type="entry name" value="RhoGAP"/>
    <property type="match status" value="2"/>
</dbReference>
<dbReference type="SUPFAM" id="SSF50729">
    <property type="entry name" value="PH domain-like"/>
    <property type="match status" value="2"/>
</dbReference>
<dbReference type="GO" id="GO:0005096">
    <property type="term" value="F:GTPase activator activity"/>
    <property type="evidence" value="ECO:0007669"/>
    <property type="project" value="UniProtKB-KW"/>
</dbReference>
<dbReference type="PANTHER" id="PTHR23176">
    <property type="entry name" value="RHO/RAC/CDC GTPASE-ACTIVATING PROTEIN"/>
    <property type="match status" value="1"/>
</dbReference>
<dbReference type="InParanoid" id="A0A1C7NK78"/>
<feature type="domain" description="PH" evidence="4">
    <location>
        <begin position="213"/>
        <end position="311"/>
    </location>
</feature>
<dbReference type="GO" id="GO:0007165">
    <property type="term" value="P:signal transduction"/>
    <property type="evidence" value="ECO:0007669"/>
    <property type="project" value="InterPro"/>
</dbReference>
<dbReference type="Gene3D" id="1.10.555.10">
    <property type="entry name" value="Rho GTPase activation protein"/>
    <property type="match status" value="2"/>
</dbReference>
<feature type="region of interest" description="Disordered" evidence="3">
    <location>
        <begin position="66"/>
        <end position="108"/>
    </location>
</feature>
<evidence type="ECO:0000313" key="6">
    <source>
        <dbReference type="EMBL" id="OBZ89543.1"/>
    </source>
</evidence>
<keyword evidence="2" id="KW-0175">Coiled coil</keyword>
<evidence type="ECO:0000256" key="3">
    <source>
        <dbReference type="SAM" id="MobiDB-lite"/>
    </source>
</evidence>
<proteinExistence type="predicted"/>
<dbReference type="STRING" id="101091.A0A1C7NK78"/>
<evidence type="ECO:0000256" key="2">
    <source>
        <dbReference type="SAM" id="Coils"/>
    </source>
</evidence>
<dbReference type="SUPFAM" id="SSF64268">
    <property type="entry name" value="PX domain"/>
    <property type="match status" value="2"/>
</dbReference>
<dbReference type="Pfam" id="PF00620">
    <property type="entry name" value="RhoGAP"/>
    <property type="match status" value="2"/>
</dbReference>
<reference evidence="6 7" key="1">
    <citation type="submission" date="2016-03" db="EMBL/GenBank/DDBJ databases">
        <title>Choanephora cucurbitarum.</title>
        <authorList>
            <person name="Min B."/>
            <person name="Park H."/>
            <person name="Park J.-H."/>
            <person name="Shin H.-D."/>
            <person name="Choi I.-G."/>
        </authorList>
    </citation>
    <scope>NUCLEOTIDE SEQUENCE [LARGE SCALE GENOMIC DNA]</scope>
    <source>
        <strain evidence="6 7">KUS-F28377</strain>
    </source>
</reference>
<dbReference type="PROSITE" id="PS50238">
    <property type="entry name" value="RHOGAP"/>
    <property type="match status" value="2"/>
</dbReference>
<dbReference type="Pfam" id="PF00169">
    <property type="entry name" value="PH"/>
    <property type="match status" value="2"/>
</dbReference>
<feature type="coiled-coil region" evidence="2">
    <location>
        <begin position="35"/>
        <end position="62"/>
    </location>
</feature>
<protein>
    <submittedName>
        <fullName evidence="6">Putative Rho-type GTPase-activating protein 2</fullName>
    </submittedName>
</protein>
<evidence type="ECO:0000313" key="7">
    <source>
        <dbReference type="Proteomes" id="UP000093000"/>
    </source>
</evidence>
<feature type="domain" description="Rho-GAP" evidence="5">
    <location>
        <begin position="390"/>
        <end position="590"/>
    </location>
</feature>
<dbReference type="InterPro" id="IPR000198">
    <property type="entry name" value="RhoGAP_dom"/>
</dbReference>
<name>A0A1C7NK78_9FUNG</name>
<evidence type="ECO:0000259" key="4">
    <source>
        <dbReference type="PROSITE" id="PS50003"/>
    </source>
</evidence>
<feature type="region of interest" description="Disordered" evidence="3">
    <location>
        <begin position="1"/>
        <end position="25"/>
    </location>
</feature>
<dbReference type="InterPro" id="IPR001849">
    <property type="entry name" value="PH_domain"/>
</dbReference>
<dbReference type="PANTHER" id="PTHR23176:SF129">
    <property type="entry name" value="RHO GTPASE ACTIVATING PROTEIN AT 16F, ISOFORM E-RELATED"/>
    <property type="match status" value="1"/>
</dbReference>
<dbReference type="OrthoDB" id="185175at2759"/>